<reference evidence="2" key="1">
    <citation type="submission" date="2025-08" db="UniProtKB">
        <authorList>
            <consortium name="RefSeq"/>
        </authorList>
    </citation>
    <scope>IDENTIFICATION</scope>
</reference>
<sequence>MFTKNELEEVAASSTMKMVFSGTLHSFRHNNFKAGGSKKKNLSDFELDNLLSEDQSNCLYLALGSNFRDSKFNDYIYKVIVPECIISLFAKLMLWSRIQAEVFLNKFFTERRRKSHLIANNYILQIKSGQNMFEIIHSFFFFY</sequence>
<keyword evidence="1" id="KW-1185">Reference proteome</keyword>
<evidence type="ECO:0000313" key="1">
    <source>
        <dbReference type="Proteomes" id="UP001652625"/>
    </source>
</evidence>
<accession>A0ABM4DF34</accession>
<proteinExistence type="predicted"/>
<gene>
    <name evidence="2" type="primary">LOC136090367</name>
</gene>
<evidence type="ECO:0000313" key="2">
    <source>
        <dbReference type="RefSeq" id="XP_065673030.1"/>
    </source>
</evidence>
<organism evidence="1 2">
    <name type="scientific">Hydra vulgaris</name>
    <name type="common">Hydra</name>
    <name type="synonym">Hydra attenuata</name>
    <dbReference type="NCBI Taxonomy" id="6087"/>
    <lineage>
        <taxon>Eukaryota</taxon>
        <taxon>Metazoa</taxon>
        <taxon>Cnidaria</taxon>
        <taxon>Hydrozoa</taxon>
        <taxon>Hydroidolina</taxon>
        <taxon>Anthoathecata</taxon>
        <taxon>Aplanulata</taxon>
        <taxon>Hydridae</taxon>
        <taxon>Hydra</taxon>
    </lineage>
</organism>
<dbReference type="Proteomes" id="UP001652625">
    <property type="component" value="Chromosome 13"/>
</dbReference>
<dbReference type="GeneID" id="136090367"/>
<protein>
    <submittedName>
        <fullName evidence="2">Uncharacterized protein LOC136090367</fullName>
    </submittedName>
</protein>
<name>A0ABM4DF34_HYDVU</name>
<dbReference type="RefSeq" id="XP_065673030.1">
    <property type="nucleotide sequence ID" value="XM_065816958.1"/>
</dbReference>